<protein>
    <submittedName>
        <fullName evidence="2">Uncharacterized protein</fullName>
    </submittedName>
</protein>
<organism evidence="2 4">
    <name type="scientific">Strigomonas culicis</name>
    <dbReference type="NCBI Taxonomy" id="28005"/>
    <lineage>
        <taxon>Eukaryota</taxon>
        <taxon>Discoba</taxon>
        <taxon>Euglenozoa</taxon>
        <taxon>Kinetoplastea</taxon>
        <taxon>Metakinetoplastina</taxon>
        <taxon>Trypanosomatida</taxon>
        <taxon>Trypanosomatidae</taxon>
        <taxon>Strigomonadinae</taxon>
        <taxon>Strigomonas</taxon>
    </lineage>
</organism>
<comment type="caution">
    <text evidence="2">The sequence shown here is derived from an EMBL/GenBank/DDBJ whole genome shotgun (WGS) entry which is preliminary data.</text>
</comment>
<proteinExistence type="predicted"/>
<dbReference type="OrthoDB" id="277948at2759"/>
<gene>
    <name evidence="3" type="ORF">STCU_02552</name>
    <name evidence="2" type="ORF">STCU_03510</name>
</gene>
<evidence type="ECO:0000313" key="2">
    <source>
        <dbReference type="EMBL" id="EPY31329.1"/>
    </source>
</evidence>
<accession>S9URA2</accession>
<reference evidence="2 4" key="1">
    <citation type="journal article" date="2013" name="PLoS ONE">
        <title>Predicting the Proteins of Angomonas deanei, Strigomonas culicis and Their Respective Endosymbionts Reveals New Aspects of the Trypanosomatidae Family.</title>
        <authorList>
            <person name="Motta M.C."/>
            <person name="Martins A.C."/>
            <person name="de Souza S.S."/>
            <person name="Catta-Preta C.M."/>
            <person name="Silva R."/>
            <person name="Klein C.C."/>
            <person name="de Almeida L.G."/>
            <person name="de Lima Cunha O."/>
            <person name="Ciapina L.P."/>
            <person name="Brocchi M."/>
            <person name="Colabardini A.C."/>
            <person name="de Araujo Lima B."/>
            <person name="Machado C.R."/>
            <person name="de Almeida Soares C.M."/>
            <person name="Probst C.M."/>
            <person name="de Menezes C.B."/>
            <person name="Thompson C.E."/>
            <person name="Bartholomeu D.C."/>
            <person name="Gradia D.F."/>
            <person name="Pavoni D.P."/>
            <person name="Grisard E.C."/>
            <person name="Fantinatti-Garboggini F."/>
            <person name="Marchini F.K."/>
            <person name="Rodrigues-Luiz G.F."/>
            <person name="Wagner G."/>
            <person name="Goldman G.H."/>
            <person name="Fietto J.L."/>
            <person name="Elias M.C."/>
            <person name="Goldman M.H."/>
            <person name="Sagot M.F."/>
            <person name="Pereira M."/>
            <person name="Stoco P.H."/>
            <person name="de Mendonca-Neto R.P."/>
            <person name="Teixeira S.M."/>
            <person name="Maciel T.E."/>
            <person name="de Oliveira Mendes T.A."/>
            <person name="Urmenyi T.P."/>
            <person name="de Souza W."/>
            <person name="Schenkman S."/>
            <person name="de Vasconcelos A.T."/>
        </authorList>
    </citation>
    <scope>NUCLEOTIDE SEQUENCE [LARGE SCALE GENOMIC DNA]</scope>
</reference>
<evidence type="ECO:0000256" key="1">
    <source>
        <dbReference type="SAM" id="MobiDB-lite"/>
    </source>
</evidence>
<evidence type="ECO:0000313" key="4">
    <source>
        <dbReference type="Proteomes" id="UP000015354"/>
    </source>
</evidence>
<feature type="compositionally biased region" description="Acidic residues" evidence="1">
    <location>
        <begin position="46"/>
        <end position="55"/>
    </location>
</feature>
<reference evidence="2" key="2">
    <citation type="submission" date="2013-03" db="EMBL/GenBank/DDBJ databases">
        <authorList>
            <person name="Motta M.C.M."/>
            <person name="Martins A.C.A."/>
            <person name="Preta C.M.C.C."/>
            <person name="Silva R."/>
            <person name="de Souza S.S."/>
            <person name="Klein C.C."/>
            <person name="de Almeida L.G.P."/>
            <person name="Cunha O.L."/>
            <person name="Colabardini A.C."/>
            <person name="Lima B.A."/>
            <person name="Machado C.R."/>
            <person name="Soares C.M.A."/>
            <person name="de Menezes C.B.A."/>
            <person name="Bartolomeu D.C."/>
            <person name="Grisard E.C."/>
            <person name="Fantinatti-Garboggini F."/>
            <person name="Rodrigues-Luiz G.F."/>
            <person name="Wagner G."/>
            <person name="Goldman G.H."/>
            <person name="Fietto J.L.R."/>
            <person name="Ciapina L.P."/>
            <person name="Brocchi M."/>
            <person name="Elias M.C."/>
            <person name="Goldman M.H.S."/>
            <person name="Sagot M.-F."/>
            <person name="Pereira M."/>
            <person name="Stoco P.H."/>
            <person name="Teixeira S.M.R."/>
            <person name="de Mendonca-Neto R.P."/>
            <person name="Maciel T.E.F."/>
            <person name="Mendes T.A.O."/>
            <person name="Urmenyi T.P."/>
            <person name="Teixeira M.M.G."/>
            <person name="de Camargo E.F.P."/>
            <person name="de Sousa W."/>
            <person name="Schenkman S."/>
            <person name="de Vasconcelos A.T.R."/>
        </authorList>
    </citation>
    <scope>NUCLEOTIDE SEQUENCE</scope>
</reference>
<feature type="region of interest" description="Disordered" evidence="1">
    <location>
        <begin position="46"/>
        <end position="124"/>
    </location>
</feature>
<sequence length="124" mass="14183">MSSRSITPEQELDVLKLILKLRELGDVGASERLRNGVRKVLLQSKEDEEAMSEVDELIRKGKKTQSKLDGSYEARRERKRLKRAEMQDRASRFIDNTAEEGSDDESDGDVEDEELGQENNDENV</sequence>
<name>S9URA2_9TRYP</name>
<dbReference type="EMBL" id="ATMH01002552">
    <property type="protein sequence ID" value="EPY32973.1"/>
    <property type="molecule type" value="Genomic_DNA"/>
</dbReference>
<dbReference type="AlphaFoldDB" id="S9URA2"/>
<evidence type="ECO:0000313" key="3">
    <source>
        <dbReference type="EMBL" id="EPY32973.1"/>
    </source>
</evidence>
<keyword evidence="4" id="KW-1185">Reference proteome</keyword>
<dbReference type="Proteomes" id="UP000015354">
    <property type="component" value="Unassembled WGS sequence"/>
</dbReference>
<dbReference type="EMBL" id="ATMH01003510">
    <property type="protein sequence ID" value="EPY31329.1"/>
    <property type="molecule type" value="Genomic_DNA"/>
</dbReference>
<feature type="compositionally biased region" description="Acidic residues" evidence="1">
    <location>
        <begin position="97"/>
        <end position="124"/>
    </location>
</feature>
<feature type="compositionally biased region" description="Basic and acidic residues" evidence="1">
    <location>
        <begin position="83"/>
        <end position="92"/>
    </location>
</feature>